<organism evidence="1 2">
    <name type="scientific">Mytilus edulis</name>
    <name type="common">Blue mussel</name>
    <dbReference type="NCBI Taxonomy" id="6550"/>
    <lineage>
        <taxon>Eukaryota</taxon>
        <taxon>Metazoa</taxon>
        <taxon>Spiralia</taxon>
        <taxon>Lophotrochozoa</taxon>
        <taxon>Mollusca</taxon>
        <taxon>Bivalvia</taxon>
        <taxon>Autobranchia</taxon>
        <taxon>Pteriomorphia</taxon>
        <taxon>Mytilida</taxon>
        <taxon>Mytiloidea</taxon>
        <taxon>Mytilidae</taxon>
        <taxon>Mytilinae</taxon>
        <taxon>Mytilus</taxon>
    </lineage>
</organism>
<comment type="caution">
    <text evidence="1">The sequence shown here is derived from an EMBL/GenBank/DDBJ whole genome shotgun (WGS) entry which is preliminary data.</text>
</comment>
<proteinExistence type="predicted"/>
<dbReference type="OrthoDB" id="6160218at2759"/>
<dbReference type="GO" id="GO:0004222">
    <property type="term" value="F:metalloendopeptidase activity"/>
    <property type="evidence" value="ECO:0007669"/>
    <property type="project" value="UniProtKB-EC"/>
</dbReference>
<dbReference type="AlphaFoldDB" id="A0A8S3V9F2"/>
<sequence length="165" mass="19019">MSEIPNYLLPRSKLCKKALQGICNHFKTINEQLTTDLMEMDGLFLPSRDSKLANARSIVYSDNIDFEEKIGCDIGMPYMMQFEKLEVSTLGNIVSNFKKLPLKLQPNILSDLISKELKEESLEAKFDEKGRLFRDFVVSPVFRSCSKNNCSLPEKNSVWICRYKH</sequence>
<keyword evidence="1" id="KW-0378">Hydrolase</keyword>
<evidence type="ECO:0000313" key="1">
    <source>
        <dbReference type="EMBL" id="CAG2253055.1"/>
    </source>
</evidence>
<dbReference type="Proteomes" id="UP000683360">
    <property type="component" value="Unassembled WGS sequence"/>
</dbReference>
<dbReference type="EMBL" id="CAJPWZ010003139">
    <property type="protein sequence ID" value="CAG2253055.1"/>
    <property type="molecule type" value="Genomic_DNA"/>
</dbReference>
<keyword evidence="2" id="KW-1185">Reference proteome</keyword>
<evidence type="ECO:0000313" key="2">
    <source>
        <dbReference type="Proteomes" id="UP000683360"/>
    </source>
</evidence>
<name>A0A8S3V9F2_MYTED</name>
<dbReference type="EC" id="3.4.24.71" evidence="1"/>
<gene>
    <name evidence="1" type="ORF">MEDL_64629</name>
</gene>
<accession>A0A8S3V9F2</accession>
<protein>
    <submittedName>
        <fullName evidence="1">ECE</fullName>
        <ecNumber evidence="1">3.4.24.71</ecNumber>
    </submittedName>
</protein>
<reference evidence="1" key="1">
    <citation type="submission" date="2021-03" db="EMBL/GenBank/DDBJ databases">
        <authorList>
            <person name="Bekaert M."/>
        </authorList>
    </citation>
    <scope>NUCLEOTIDE SEQUENCE</scope>
</reference>